<sequence>MAVLNLKPQNDDKENVSPTKVTTISVNPLDSPSSIDKDKTQIRNRRRQPLKEITNLFVSSSPLPSSPTLSFSHKCIQGRSGVGLKAAATSSSTFSCRHFR</sequence>
<protein>
    <submittedName>
        <fullName evidence="3">Uncharacterized protein LOC108821857</fullName>
    </submittedName>
</protein>
<keyword evidence="2" id="KW-1185">Reference proteome</keyword>
<dbReference type="GeneID" id="108821857"/>
<gene>
    <name evidence="3" type="primary">LOC108821857</name>
</gene>
<dbReference type="AlphaFoldDB" id="A0A6J0KRX9"/>
<reference evidence="3" key="2">
    <citation type="submission" date="2025-08" db="UniProtKB">
        <authorList>
            <consortium name="RefSeq"/>
        </authorList>
    </citation>
    <scope>IDENTIFICATION</scope>
    <source>
        <tissue evidence="3">Leaf</tissue>
    </source>
</reference>
<organism evidence="2 3">
    <name type="scientific">Raphanus sativus</name>
    <name type="common">Radish</name>
    <name type="synonym">Raphanus raphanistrum var. sativus</name>
    <dbReference type="NCBI Taxonomy" id="3726"/>
    <lineage>
        <taxon>Eukaryota</taxon>
        <taxon>Viridiplantae</taxon>
        <taxon>Streptophyta</taxon>
        <taxon>Embryophyta</taxon>
        <taxon>Tracheophyta</taxon>
        <taxon>Spermatophyta</taxon>
        <taxon>Magnoliopsida</taxon>
        <taxon>eudicotyledons</taxon>
        <taxon>Gunneridae</taxon>
        <taxon>Pentapetalae</taxon>
        <taxon>rosids</taxon>
        <taxon>malvids</taxon>
        <taxon>Brassicales</taxon>
        <taxon>Brassicaceae</taxon>
        <taxon>Brassiceae</taxon>
        <taxon>Raphanus</taxon>
    </lineage>
</organism>
<feature type="compositionally biased region" description="Polar residues" evidence="1">
    <location>
        <begin position="16"/>
        <end position="34"/>
    </location>
</feature>
<dbReference type="KEGG" id="rsz:108821857"/>
<proteinExistence type="predicted"/>
<accession>A0A6J0KRX9</accession>
<dbReference type="RefSeq" id="XP_018450348.1">
    <property type="nucleotide sequence ID" value="XM_018594846.1"/>
</dbReference>
<name>A0A6J0KRX9_RAPSA</name>
<dbReference type="Proteomes" id="UP000504610">
    <property type="component" value="Chromosome 8"/>
</dbReference>
<feature type="region of interest" description="Disordered" evidence="1">
    <location>
        <begin position="1"/>
        <end position="47"/>
    </location>
</feature>
<reference evidence="2" key="1">
    <citation type="journal article" date="2019" name="Database">
        <title>The radish genome database (RadishGD): an integrated information resource for radish genomics.</title>
        <authorList>
            <person name="Yu H.J."/>
            <person name="Baek S."/>
            <person name="Lee Y.J."/>
            <person name="Cho A."/>
            <person name="Mun J.H."/>
        </authorList>
    </citation>
    <scope>NUCLEOTIDE SEQUENCE [LARGE SCALE GENOMIC DNA]</scope>
    <source>
        <strain evidence="2">cv. WK10039</strain>
    </source>
</reference>
<evidence type="ECO:0000313" key="3">
    <source>
        <dbReference type="RefSeq" id="XP_018450348.1"/>
    </source>
</evidence>
<evidence type="ECO:0000313" key="2">
    <source>
        <dbReference type="Proteomes" id="UP000504610"/>
    </source>
</evidence>
<dbReference type="OrthoDB" id="1108077at2759"/>
<evidence type="ECO:0000256" key="1">
    <source>
        <dbReference type="SAM" id="MobiDB-lite"/>
    </source>
</evidence>